<accession>A0A495MIU1</accession>
<dbReference type="SMART" id="SM00448">
    <property type="entry name" value="REC"/>
    <property type="match status" value="1"/>
</dbReference>
<comment type="caution">
    <text evidence="3">The sequence shown here is derived from an EMBL/GenBank/DDBJ whole genome shotgun (WGS) entry which is preliminary data.</text>
</comment>
<name>A0A495MIU1_9FLAO</name>
<sequence>MKEYAITNIVLVDEDLEECRNFRKAVEEIDRNLKLLCFHSCEDVMEHLNDTDIQLPSIIFLEIHFPTMSGIDCLKEIRSHNTLKDLTIAIYSNSTTESNQELAFNNRANIFVKKPKDFDGLKKIIKSIVDISFQFDSADFNKDTFLFSV</sequence>
<dbReference type="SUPFAM" id="SSF52172">
    <property type="entry name" value="CheY-like"/>
    <property type="match status" value="1"/>
</dbReference>
<dbReference type="InterPro" id="IPR052893">
    <property type="entry name" value="TCS_response_regulator"/>
</dbReference>
<evidence type="ECO:0000259" key="2">
    <source>
        <dbReference type="PROSITE" id="PS50110"/>
    </source>
</evidence>
<evidence type="ECO:0000313" key="3">
    <source>
        <dbReference type="EMBL" id="RKS25320.1"/>
    </source>
</evidence>
<dbReference type="Proteomes" id="UP000277579">
    <property type="component" value="Unassembled WGS sequence"/>
</dbReference>
<organism evidence="3 4">
    <name type="scientific">Flavobacterium endophyticum</name>
    <dbReference type="NCBI Taxonomy" id="1540163"/>
    <lineage>
        <taxon>Bacteria</taxon>
        <taxon>Pseudomonadati</taxon>
        <taxon>Bacteroidota</taxon>
        <taxon>Flavobacteriia</taxon>
        <taxon>Flavobacteriales</taxon>
        <taxon>Flavobacteriaceae</taxon>
        <taxon>Flavobacterium</taxon>
    </lineage>
</organism>
<comment type="caution">
    <text evidence="1">Lacks conserved residue(s) required for the propagation of feature annotation.</text>
</comment>
<dbReference type="InterPro" id="IPR011006">
    <property type="entry name" value="CheY-like_superfamily"/>
</dbReference>
<dbReference type="PROSITE" id="PS50110">
    <property type="entry name" value="RESPONSE_REGULATORY"/>
    <property type="match status" value="1"/>
</dbReference>
<feature type="domain" description="Response regulatory" evidence="2">
    <location>
        <begin position="8"/>
        <end position="129"/>
    </location>
</feature>
<proteinExistence type="predicted"/>
<gene>
    <name evidence="3" type="ORF">CLV94_0350</name>
</gene>
<dbReference type="RefSeq" id="WP_121374732.1">
    <property type="nucleotide sequence ID" value="NZ_RBLC01000001.1"/>
</dbReference>
<keyword evidence="4" id="KW-1185">Reference proteome</keyword>
<evidence type="ECO:0000256" key="1">
    <source>
        <dbReference type="PROSITE-ProRule" id="PRU00169"/>
    </source>
</evidence>
<dbReference type="InterPro" id="IPR001789">
    <property type="entry name" value="Sig_transdc_resp-reg_receiver"/>
</dbReference>
<reference evidence="3 4" key="1">
    <citation type="submission" date="2018-10" db="EMBL/GenBank/DDBJ databases">
        <title>Genomic Encyclopedia of Archaeal and Bacterial Type Strains, Phase II (KMG-II): from individual species to whole genera.</title>
        <authorList>
            <person name="Goeker M."/>
        </authorList>
    </citation>
    <scope>NUCLEOTIDE SEQUENCE [LARGE SCALE GENOMIC DNA]</scope>
    <source>
        <strain evidence="3 4">DSM 29537</strain>
    </source>
</reference>
<dbReference type="OrthoDB" id="7631574at2"/>
<dbReference type="GO" id="GO:0000160">
    <property type="term" value="P:phosphorelay signal transduction system"/>
    <property type="evidence" value="ECO:0007669"/>
    <property type="project" value="InterPro"/>
</dbReference>
<dbReference type="PANTHER" id="PTHR44520">
    <property type="entry name" value="RESPONSE REGULATOR RCP1-RELATED"/>
    <property type="match status" value="1"/>
</dbReference>
<dbReference type="EMBL" id="RBLC01000001">
    <property type="protein sequence ID" value="RKS25320.1"/>
    <property type="molecule type" value="Genomic_DNA"/>
</dbReference>
<evidence type="ECO:0000313" key="4">
    <source>
        <dbReference type="Proteomes" id="UP000277579"/>
    </source>
</evidence>
<protein>
    <submittedName>
        <fullName evidence="3">Response regulator receiver domain-containing protein</fullName>
    </submittedName>
</protein>
<dbReference type="AlphaFoldDB" id="A0A495MIU1"/>
<dbReference type="Gene3D" id="3.40.50.2300">
    <property type="match status" value="1"/>
</dbReference>
<dbReference type="PANTHER" id="PTHR44520:SF2">
    <property type="entry name" value="RESPONSE REGULATOR RCP1"/>
    <property type="match status" value="1"/>
</dbReference>
<dbReference type="Pfam" id="PF00072">
    <property type="entry name" value="Response_reg"/>
    <property type="match status" value="1"/>
</dbReference>